<dbReference type="GO" id="GO:0006272">
    <property type="term" value="P:leading strand elongation"/>
    <property type="evidence" value="ECO:0007669"/>
    <property type="project" value="TreeGrafter"/>
</dbReference>
<dbReference type="Pfam" id="PF02747">
    <property type="entry name" value="PCNA_C"/>
    <property type="match status" value="1"/>
</dbReference>
<dbReference type="InterPro" id="IPR022648">
    <property type="entry name" value="Pr_cel_nuc_antig_N"/>
</dbReference>
<organism evidence="5">
    <name type="scientific">viral metagenome</name>
    <dbReference type="NCBI Taxonomy" id="1070528"/>
    <lineage>
        <taxon>unclassified sequences</taxon>
        <taxon>metagenomes</taxon>
        <taxon>organismal metagenomes</taxon>
    </lineage>
</organism>
<dbReference type="InterPro" id="IPR000730">
    <property type="entry name" value="Pr_cel_nuc_antig"/>
</dbReference>
<comment type="similarity">
    <text evidence="1">Belongs to the PCNA family.</text>
</comment>
<dbReference type="NCBIfam" id="TIGR00590">
    <property type="entry name" value="pcna"/>
    <property type="match status" value="1"/>
</dbReference>
<feature type="domain" description="Proliferating cell nuclear antigen PCNA N-terminal" evidence="3">
    <location>
        <begin position="15"/>
        <end position="128"/>
    </location>
</feature>
<dbReference type="PANTHER" id="PTHR11352:SF0">
    <property type="entry name" value="PROLIFERATING CELL NUCLEAR ANTIGEN"/>
    <property type="match status" value="1"/>
</dbReference>
<dbReference type="SUPFAM" id="SSF55979">
    <property type="entry name" value="DNA clamp"/>
    <property type="match status" value="2"/>
</dbReference>
<evidence type="ECO:0008006" key="6">
    <source>
        <dbReference type="Google" id="ProtNLM"/>
    </source>
</evidence>
<feature type="domain" description="Proliferating cell nuclear antigen PCNA C-terminal" evidence="4">
    <location>
        <begin position="133"/>
        <end position="255"/>
    </location>
</feature>
<name>A0A6C0KEM0_9ZZZZ</name>
<dbReference type="Gene3D" id="3.70.10.10">
    <property type="match status" value="1"/>
</dbReference>
<evidence type="ECO:0000256" key="2">
    <source>
        <dbReference type="ARBA" id="ARBA00023125"/>
    </source>
</evidence>
<reference evidence="5" key="1">
    <citation type="journal article" date="2020" name="Nature">
        <title>Giant virus diversity and host interactions through global metagenomics.</title>
        <authorList>
            <person name="Schulz F."/>
            <person name="Roux S."/>
            <person name="Paez-Espino D."/>
            <person name="Jungbluth S."/>
            <person name="Walsh D.A."/>
            <person name="Denef V.J."/>
            <person name="McMahon K.D."/>
            <person name="Konstantinidis K.T."/>
            <person name="Eloe-Fadrosh E.A."/>
            <person name="Kyrpides N.C."/>
            <person name="Woyke T."/>
        </authorList>
    </citation>
    <scope>NUCLEOTIDE SEQUENCE</scope>
    <source>
        <strain evidence="5">GVMAG-S-3300011013-78</strain>
    </source>
</reference>
<evidence type="ECO:0000259" key="4">
    <source>
        <dbReference type="Pfam" id="PF02747"/>
    </source>
</evidence>
<sequence>MAHFNINTTEKCKNFNNIISILSNVIDEINMTFEEDHLYVQCMDDSHICLVELKLMSDWFSEFKCDETVNIGIKLSILTKILSCYQDQQQITFNYENETDKINISFINGEKCKAIEKHFETVIFDYDYDTLEIHDTEYQLDITIESVLLKKLIDQLSSFGNKVTFTCDDETIVLCNSESLNNTVMKVNIDITDLDEYSIEENTVVNETFDIKLMQRITNFSKIANLTKIGLSRELPIHLTYSLDDNSSIQFWVAPVIKD</sequence>
<accession>A0A6C0KEM0</accession>
<dbReference type="GO" id="GO:0030337">
    <property type="term" value="F:DNA polymerase processivity factor activity"/>
    <property type="evidence" value="ECO:0007669"/>
    <property type="project" value="InterPro"/>
</dbReference>
<proteinExistence type="inferred from homology"/>
<dbReference type="GO" id="GO:0003677">
    <property type="term" value="F:DNA binding"/>
    <property type="evidence" value="ECO:0007669"/>
    <property type="project" value="UniProtKB-KW"/>
</dbReference>
<evidence type="ECO:0000256" key="1">
    <source>
        <dbReference type="ARBA" id="ARBA00010462"/>
    </source>
</evidence>
<dbReference type="Pfam" id="PF00705">
    <property type="entry name" value="PCNA_N"/>
    <property type="match status" value="1"/>
</dbReference>
<dbReference type="CDD" id="cd00577">
    <property type="entry name" value="PCNA"/>
    <property type="match status" value="1"/>
</dbReference>
<dbReference type="InterPro" id="IPR046938">
    <property type="entry name" value="DNA_clamp_sf"/>
</dbReference>
<evidence type="ECO:0000259" key="3">
    <source>
        <dbReference type="Pfam" id="PF00705"/>
    </source>
</evidence>
<keyword evidence="2" id="KW-0238">DNA-binding</keyword>
<protein>
    <recommendedName>
        <fullName evidence="6">Proliferating cell nuclear antigen PCNA N-terminal domain-containing protein</fullName>
    </recommendedName>
</protein>
<dbReference type="PRINTS" id="PR00339">
    <property type="entry name" value="PCNACYCLIN"/>
</dbReference>
<dbReference type="AlphaFoldDB" id="A0A6C0KEM0"/>
<evidence type="ECO:0000313" key="5">
    <source>
        <dbReference type="EMBL" id="QHU16472.1"/>
    </source>
</evidence>
<dbReference type="PANTHER" id="PTHR11352">
    <property type="entry name" value="PROLIFERATING CELL NUCLEAR ANTIGEN"/>
    <property type="match status" value="1"/>
</dbReference>
<dbReference type="EMBL" id="MN740883">
    <property type="protein sequence ID" value="QHU16472.1"/>
    <property type="molecule type" value="Genomic_DNA"/>
</dbReference>
<dbReference type="HAMAP" id="MF_00317">
    <property type="entry name" value="DNApol_clamp_arch"/>
    <property type="match status" value="1"/>
</dbReference>
<dbReference type="InterPro" id="IPR022649">
    <property type="entry name" value="Pr_cel_nuc_antig_C"/>
</dbReference>
<dbReference type="GO" id="GO:0006275">
    <property type="term" value="P:regulation of DNA replication"/>
    <property type="evidence" value="ECO:0007669"/>
    <property type="project" value="InterPro"/>
</dbReference>